<evidence type="ECO:0000313" key="2">
    <source>
        <dbReference type="Proteomes" id="UP001595715"/>
    </source>
</evidence>
<dbReference type="NCBIfam" id="TIGR01509">
    <property type="entry name" value="HAD-SF-IA-v3"/>
    <property type="match status" value="1"/>
</dbReference>
<dbReference type="GO" id="GO:0016787">
    <property type="term" value="F:hydrolase activity"/>
    <property type="evidence" value="ECO:0007669"/>
    <property type="project" value="UniProtKB-KW"/>
</dbReference>
<dbReference type="Pfam" id="PF00702">
    <property type="entry name" value="Hydrolase"/>
    <property type="match status" value="1"/>
</dbReference>
<comment type="caution">
    <text evidence="1">The sequence shown here is derived from an EMBL/GenBank/DDBJ whole genome shotgun (WGS) entry which is preliminary data.</text>
</comment>
<reference evidence="2" key="1">
    <citation type="journal article" date="2019" name="Int. J. Syst. Evol. Microbiol.">
        <title>The Global Catalogue of Microorganisms (GCM) 10K type strain sequencing project: providing services to taxonomists for standard genome sequencing and annotation.</title>
        <authorList>
            <consortium name="The Broad Institute Genomics Platform"/>
            <consortium name="The Broad Institute Genome Sequencing Center for Infectious Disease"/>
            <person name="Wu L."/>
            <person name="Ma J."/>
        </authorList>
    </citation>
    <scope>NUCLEOTIDE SEQUENCE [LARGE SCALE GENOMIC DNA]</scope>
    <source>
        <strain evidence="2">IBRC-M 10987</strain>
    </source>
</reference>
<evidence type="ECO:0000313" key="1">
    <source>
        <dbReference type="EMBL" id="MFC4101548.1"/>
    </source>
</evidence>
<dbReference type="SFLD" id="SFLDS00003">
    <property type="entry name" value="Haloacid_Dehalogenase"/>
    <property type="match status" value="1"/>
</dbReference>
<dbReference type="SUPFAM" id="SSF56784">
    <property type="entry name" value="HAD-like"/>
    <property type="match status" value="1"/>
</dbReference>
<name>A0ABV8K689_9BACL</name>
<proteinExistence type="predicted"/>
<organism evidence="1 2">
    <name type="scientific">Paenibacillus xanthanilyticus</name>
    <dbReference type="NCBI Taxonomy" id="1783531"/>
    <lineage>
        <taxon>Bacteria</taxon>
        <taxon>Bacillati</taxon>
        <taxon>Bacillota</taxon>
        <taxon>Bacilli</taxon>
        <taxon>Bacillales</taxon>
        <taxon>Paenibacillaceae</taxon>
        <taxon>Paenibacillus</taxon>
    </lineage>
</organism>
<dbReference type="InterPro" id="IPR023198">
    <property type="entry name" value="PGP-like_dom2"/>
</dbReference>
<dbReference type="NCBIfam" id="TIGR01549">
    <property type="entry name" value="HAD-SF-IA-v1"/>
    <property type="match status" value="1"/>
</dbReference>
<dbReference type="InterPro" id="IPR036412">
    <property type="entry name" value="HAD-like_sf"/>
</dbReference>
<dbReference type="InterPro" id="IPR006439">
    <property type="entry name" value="HAD-SF_hydro_IA"/>
</dbReference>
<dbReference type="Proteomes" id="UP001595715">
    <property type="component" value="Unassembled WGS sequence"/>
</dbReference>
<gene>
    <name evidence="1" type="ORF">ACFOZ8_18035</name>
</gene>
<dbReference type="PANTHER" id="PTHR46191:SF2">
    <property type="entry name" value="HALOACID DEHALOGENASE-LIKE HYDROLASE DOMAIN-CONTAINING PROTEIN 3"/>
    <property type="match status" value="1"/>
</dbReference>
<dbReference type="InterPro" id="IPR051828">
    <property type="entry name" value="HAD-like_hydrolase_domain"/>
</dbReference>
<dbReference type="Gene3D" id="3.40.50.1000">
    <property type="entry name" value="HAD superfamily/HAD-like"/>
    <property type="match status" value="1"/>
</dbReference>
<keyword evidence="2" id="KW-1185">Reference proteome</keyword>
<protein>
    <submittedName>
        <fullName evidence="1">HAD family hydrolase</fullName>
        <ecNumber evidence="1">3.1.3.-</ecNumber>
    </submittedName>
</protein>
<dbReference type="InterPro" id="IPR023214">
    <property type="entry name" value="HAD_sf"/>
</dbReference>
<accession>A0ABV8K689</accession>
<dbReference type="RefSeq" id="WP_377720160.1">
    <property type="nucleotide sequence ID" value="NZ_JBHSAM010000028.1"/>
</dbReference>
<dbReference type="PANTHER" id="PTHR46191">
    <property type="match status" value="1"/>
</dbReference>
<dbReference type="SFLD" id="SFLDG01129">
    <property type="entry name" value="C1.5:_HAD__Beta-PGM__Phosphata"/>
    <property type="match status" value="1"/>
</dbReference>
<dbReference type="EC" id="3.1.3.-" evidence="1"/>
<keyword evidence="1" id="KW-0378">Hydrolase</keyword>
<dbReference type="Gene3D" id="1.10.150.240">
    <property type="entry name" value="Putative phosphatase, domain 2"/>
    <property type="match status" value="1"/>
</dbReference>
<dbReference type="EMBL" id="JBHSAM010000028">
    <property type="protein sequence ID" value="MFC4101548.1"/>
    <property type="molecule type" value="Genomic_DNA"/>
</dbReference>
<sequence length="246" mass="28046">MKVRYIWFDLGYTLVYQDREKVYRDYLLAQGIDIPLARIEEAYHLADKKFMRQYPGALGQEWDSFFPWYLGMLNYSLGVRFPLAEQAAALKAGERRQGPRWRAYPFAPGVLQWLKERSYGIGLISNWDQSARTVLNETGLARYLDHVVISSEVQVSKPDERIFRLAAEIAGARPEQCLYVGDNYYDDVVGSARAGMAACLVNRFGLLGIEELPAVTRIDSVAELPRLLAHAGDSRPLIQPERRNVN</sequence>